<feature type="transmembrane region" description="Helical" evidence="9">
    <location>
        <begin position="280"/>
        <end position="301"/>
    </location>
</feature>
<dbReference type="InterPro" id="IPR017871">
    <property type="entry name" value="ABC_transporter-like_CS"/>
</dbReference>
<dbReference type="InterPro" id="IPR011527">
    <property type="entry name" value="ABC1_TM_dom"/>
</dbReference>
<keyword evidence="5" id="KW-0547">Nucleotide-binding</keyword>
<evidence type="ECO:0000259" key="11">
    <source>
        <dbReference type="PROSITE" id="PS50929"/>
    </source>
</evidence>
<keyword evidence="4 9" id="KW-0812">Transmembrane</keyword>
<reference evidence="12 13" key="2">
    <citation type="journal article" date="2012" name="Stand. Genomic Sci.">
        <title>Complete genome sequence of the moderately thermophilic mineral-sulfide-oxidizing firmicute Sulfobacillus acidophilus type strain (NAL(T)).</title>
        <authorList>
            <person name="Anderson I."/>
            <person name="Chertkov O."/>
            <person name="Chen A."/>
            <person name="Saunders E."/>
            <person name="Lapidus A."/>
            <person name="Nolan M."/>
            <person name="Lucas S."/>
            <person name="Hammon N."/>
            <person name="Deshpande S."/>
            <person name="Cheng J.F."/>
            <person name="Han C."/>
            <person name="Tapia R."/>
            <person name="Goodwin L.A."/>
            <person name="Pitluck S."/>
            <person name="Liolios K."/>
            <person name="Pagani I."/>
            <person name="Ivanova N."/>
            <person name="Mikhailova N."/>
            <person name="Pati A."/>
            <person name="Palaniappan K."/>
            <person name="Land M."/>
            <person name="Pan C."/>
            <person name="Rohde M."/>
            <person name="Pukall R."/>
            <person name="Goker M."/>
            <person name="Detter J.C."/>
            <person name="Woyke T."/>
            <person name="Bristow J."/>
            <person name="Eisen J.A."/>
            <person name="Markowitz V."/>
            <person name="Hugenholtz P."/>
            <person name="Kyrpides N.C."/>
            <person name="Klenk H.P."/>
            <person name="Mavromatis K."/>
        </authorList>
    </citation>
    <scope>NUCLEOTIDE SEQUENCE [LARGE SCALE GENOMIC DNA]</scope>
    <source>
        <strain evidence="13">ATCC 700253 / DSM 10332 / NAL</strain>
    </source>
</reference>
<dbReference type="GO" id="GO:0016887">
    <property type="term" value="F:ATP hydrolysis activity"/>
    <property type="evidence" value="ECO:0007669"/>
    <property type="project" value="InterPro"/>
</dbReference>
<feature type="transmembrane region" description="Helical" evidence="9">
    <location>
        <begin position="248"/>
        <end position="268"/>
    </location>
</feature>
<evidence type="ECO:0000256" key="9">
    <source>
        <dbReference type="SAM" id="Phobius"/>
    </source>
</evidence>
<keyword evidence="8 9" id="KW-0472">Membrane</keyword>
<feature type="transmembrane region" description="Helical" evidence="9">
    <location>
        <begin position="15"/>
        <end position="34"/>
    </location>
</feature>
<evidence type="ECO:0000259" key="10">
    <source>
        <dbReference type="PROSITE" id="PS50893"/>
    </source>
</evidence>
<dbReference type="PATRIC" id="fig|679936.5.peg.930"/>
<evidence type="ECO:0000256" key="7">
    <source>
        <dbReference type="ARBA" id="ARBA00022989"/>
    </source>
</evidence>
<keyword evidence="7 9" id="KW-1133">Transmembrane helix</keyword>
<organism evidence="12 13">
    <name type="scientific">Sulfobacillus acidophilus (strain ATCC 700253 / DSM 10332 / NAL)</name>
    <dbReference type="NCBI Taxonomy" id="679936"/>
    <lineage>
        <taxon>Bacteria</taxon>
        <taxon>Bacillati</taxon>
        <taxon>Bacillota</taxon>
        <taxon>Clostridia</taxon>
        <taxon>Eubacteriales</taxon>
        <taxon>Clostridiales Family XVII. Incertae Sedis</taxon>
        <taxon>Sulfobacillus</taxon>
    </lineage>
</organism>
<dbReference type="PANTHER" id="PTHR43394">
    <property type="entry name" value="ATP-DEPENDENT PERMEASE MDL1, MITOCHONDRIAL"/>
    <property type="match status" value="1"/>
</dbReference>
<keyword evidence="6" id="KW-0067">ATP-binding</keyword>
<keyword evidence="13" id="KW-1185">Reference proteome</keyword>
<evidence type="ECO:0000256" key="1">
    <source>
        <dbReference type="ARBA" id="ARBA00004651"/>
    </source>
</evidence>
<dbReference type="AlphaFoldDB" id="G8TS55"/>
<dbReference type="GO" id="GO:0015421">
    <property type="term" value="F:ABC-type oligopeptide transporter activity"/>
    <property type="evidence" value="ECO:0007669"/>
    <property type="project" value="TreeGrafter"/>
</dbReference>
<feature type="domain" description="ABC transmembrane type-1" evidence="11">
    <location>
        <begin position="19"/>
        <end position="303"/>
    </location>
</feature>
<dbReference type="InterPro" id="IPR027417">
    <property type="entry name" value="P-loop_NTPase"/>
</dbReference>
<dbReference type="GO" id="GO:0005886">
    <property type="term" value="C:plasma membrane"/>
    <property type="evidence" value="ECO:0007669"/>
    <property type="project" value="UniProtKB-SubCell"/>
</dbReference>
<keyword evidence="2" id="KW-0813">Transport</keyword>
<keyword evidence="3" id="KW-1003">Cell membrane</keyword>
<dbReference type="InterPro" id="IPR003593">
    <property type="entry name" value="AAA+_ATPase"/>
</dbReference>
<dbReference type="HOGENOM" id="CLU_000604_84_3_9"/>
<dbReference type="STRING" id="679936.Sulac_0878"/>
<dbReference type="FunFam" id="1.20.1560.10:FF:000011">
    <property type="entry name" value="Multidrug ABC transporter ATP-binding protein"/>
    <property type="match status" value="1"/>
</dbReference>
<dbReference type="KEGG" id="sap:Sulac_0878"/>
<dbReference type="GO" id="GO:0005524">
    <property type="term" value="F:ATP binding"/>
    <property type="evidence" value="ECO:0007669"/>
    <property type="project" value="UniProtKB-KW"/>
</dbReference>
<evidence type="ECO:0000256" key="8">
    <source>
        <dbReference type="ARBA" id="ARBA00023136"/>
    </source>
</evidence>
<dbReference type="PROSITE" id="PS50893">
    <property type="entry name" value="ABC_TRANSPORTER_2"/>
    <property type="match status" value="1"/>
</dbReference>
<name>G8TS55_SULAD</name>
<dbReference type="EMBL" id="CP003179">
    <property type="protein sequence ID" value="AEW04381.1"/>
    <property type="molecule type" value="Genomic_DNA"/>
</dbReference>
<evidence type="ECO:0000256" key="5">
    <source>
        <dbReference type="ARBA" id="ARBA00022741"/>
    </source>
</evidence>
<proteinExistence type="predicted"/>
<gene>
    <name evidence="12" type="ordered locus">Sulac_0878</name>
</gene>
<accession>G8TS55</accession>
<dbReference type="FunFam" id="3.40.50.300:FF:000221">
    <property type="entry name" value="Multidrug ABC transporter ATP-binding protein"/>
    <property type="match status" value="1"/>
</dbReference>
<evidence type="ECO:0000313" key="12">
    <source>
        <dbReference type="EMBL" id="AEW04381.1"/>
    </source>
</evidence>
<reference evidence="13" key="1">
    <citation type="submission" date="2011-12" db="EMBL/GenBank/DDBJ databases">
        <title>The complete genome of chromosome of Sulfobacillus acidophilus DSM 10332.</title>
        <authorList>
            <person name="Lucas S."/>
            <person name="Han J."/>
            <person name="Lapidus A."/>
            <person name="Bruce D."/>
            <person name="Goodwin L."/>
            <person name="Pitluck S."/>
            <person name="Peters L."/>
            <person name="Kyrpides N."/>
            <person name="Mavromatis K."/>
            <person name="Ivanova N."/>
            <person name="Mikhailova N."/>
            <person name="Chertkov O."/>
            <person name="Saunders E."/>
            <person name="Detter J.C."/>
            <person name="Tapia R."/>
            <person name="Han C."/>
            <person name="Land M."/>
            <person name="Hauser L."/>
            <person name="Markowitz V."/>
            <person name="Cheng J.-F."/>
            <person name="Hugenholtz P."/>
            <person name="Woyke T."/>
            <person name="Wu D."/>
            <person name="Pukall R."/>
            <person name="Gehrich-Schroeter G."/>
            <person name="Schneider S."/>
            <person name="Klenk H.-P."/>
            <person name="Eisen J.A."/>
        </authorList>
    </citation>
    <scope>NUCLEOTIDE SEQUENCE [LARGE SCALE GENOMIC DNA]</scope>
    <source>
        <strain evidence="13">ATCC 700253 / DSM 10332 / NAL</strain>
    </source>
</reference>
<evidence type="ECO:0000313" key="13">
    <source>
        <dbReference type="Proteomes" id="UP000005439"/>
    </source>
</evidence>
<dbReference type="PROSITE" id="PS00211">
    <property type="entry name" value="ABC_TRANSPORTER_1"/>
    <property type="match status" value="1"/>
</dbReference>
<evidence type="ECO:0000256" key="4">
    <source>
        <dbReference type="ARBA" id="ARBA00022692"/>
    </source>
</evidence>
<evidence type="ECO:0000256" key="2">
    <source>
        <dbReference type="ARBA" id="ARBA00022448"/>
    </source>
</evidence>
<feature type="transmembrane region" description="Helical" evidence="9">
    <location>
        <begin position="55"/>
        <end position="73"/>
    </location>
</feature>
<dbReference type="PROSITE" id="PS50929">
    <property type="entry name" value="ABC_TM1F"/>
    <property type="match status" value="1"/>
</dbReference>
<dbReference type="SMART" id="SM00382">
    <property type="entry name" value="AAA"/>
    <property type="match status" value="1"/>
</dbReference>
<dbReference type="SUPFAM" id="SSF52540">
    <property type="entry name" value="P-loop containing nucleoside triphosphate hydrolases"/>
    <property type="match status" value="1"/>
</dbReference>
<evidence type="ECO:0000256" key="3">
    <source>
        <dbReference type="ARBA" id="ARBA00022475"/>
    </source>
</evidence>
<feature type="transmembrane region" description="Helical" evidence="9">
    <location>
        <begin position="156"/>
        <end position="175"/>
    </location>
</feature>
<dbReference type="Pfam" id="PF00005">
    <property type="entry name" value="ABC_tran"/>
    <property type="match status" value="1"/>
</dbReference>
<evidence type="ECO:0000256" key="6">
    <source>
        <dbReference type="ARBA" id="ARBA00022840"/>
    </source>
</evidence>
<dbReference type="SUPFAM" id="SSF90123">
    <property type="entry name" value="ABC transporter transmembrane region"/>
    <property type="match status" value="1"/>
</dbReference>
<keyword evidence="12" id="KW-0378">Hydrolase</keyword>
<dbReference type="InterPro" id="IPR039421">
    <property type="entry name" value="Type_1_exporter"/>
</dbReference>
<dbReference type="Gene3D" id="3.40.50.300">
    <property type="entry name" value="P-loop containing nucleotide triphosphate hydrolases"/>
    <property type="match status" value="1"/>
</dbReference>
<dbReference type="Gene3D" id="1.20.1560.10">
    <property type="entry name" value="ABC transporter type 1, transmembrane domain"/>
    <property type="match status" value="1"/>
</dbReference>
<dbReference type="Proteomes" id="UP000005439">
    <property type="component" value="Chromosome"/>
</dbReference>
<protein>
    <submittedName>
        <fullName evidence="12">Xenobiotic-transporting ATPase</fullName>
        <ecNumber evidence="12">3.6.3.44</ecNumber>
    </submittedName>
</protein>
<feature type="domain" description="ABC transporter" evidence="10">
    <location>
        <begin position="336"/>
        <end position="571"/>
    </location>
</feature>
<dbReference type="EC" id="3.6.3.44" evidence="12"/>
<dbReference type="InterPro" id="IPR003439">
    <property type="entry name" value="ABC_transporter-like_ATP-bd"/>
</dbReference>
<dbReference type="Pfam" id="PF00664">
    <property type="entry name" value="ABC_membrane"/>
    <property type="match status" value="1"/>
</dbReference>
<sequence length="586" mass="65595">MRVFADLGWFFRAHWVRYAVGIILLFLVEVLQLIPPWLIGQVVNRFVTRHYTATYLWRVLAVILLAQLLSYGLRYGWRLMLYGGSLELASELRRRLYRHFTELSPVFYQQHRIGDLMAHSTNDVQAVQETAGDGVLTLADSVLTAAVVVATMATRINGFLTLVALLPLPVMAYVVTRYGHWLHDRFMKAQAAFSDLNDRVQEIISGIRVVRAFGQETWEKQEFRDLSEQVMVKNIAVSQIDALFDPTVSVIVGLSYFLALAIGGWMVIHRTLNIGQLTTFTLYLGELIWPMMAFGFLFNIVERGRASYERIQRLLTEKPAIHDRPGAVDTLSPGPIHYGIPTFSYPGADHPVLQDVILDIPAGAFVGILGRTGSGKSTLLRLLLREFDLTAGDITIAGTSIYQVTLRALRAQLAYVPQDHVIFSATVRENIAFGHPQASFDEIVRVSRLAEIDEDIRRFPEGYDTLVGERGVTLSGGQQQRLSIARALLRPAAILVLDDALSAVDVQTEARILENLRHATQDRTLLLATHRVKAVENADLVIVLDDGRVVETGSPSTLLARASLFSKMWQRQQLVGVTKGEDAPWR</sequence>
<dbReference type="InterPro" id="IPR036640">
    <property type="entry name" value="ABC1_TM_sf"/>
</dbReference>
<comment type="subcellular location">
    <subcellularLocation>
        <location evidence="1">Cell membrane</location>
        <topology evidence="1">Multi-pass membrane protein</topology>
    </subcellularLocation>
</comment>
<dbReference type="CDD" id="cd18541">
    <property type="entry name" value="ABC_6TM_TmrB_like"/>
    <property type="match status" value="1"/>
</dbReference>
<dbReference type="PANTHER" id="PTHR43394:SF1">
    <property type="entry name" value="ATP-BINDING CASSETTE SUB-FAMILY B MEMBER 10, MITOCHONDRIAL"/>
    <property type="match status" value="1"/>
</dbReference>